<organism evidence="1 2">
    <name type="scientific">Symbiodinium natans</name>
    <dbReference type="NCBI Taxonomy" id="878477"/>
    <lineage>
        <taxon>Eukaryota</taxon>
        <taxon>Sar</taxon>
        <taxon>Alveolata</taxon>
        <taxon>Dinophyceae</taxon>
        <taxon>Suessiales</taxon>
        <taxon>Symbiodiniaceae</taxon>
        <taxon>Symbiodinium</taxon>
    </lineage>
</organism>
<comment type="caution">
    <text evidence="1">The sequence shown here is derived from an EMBL/GenBank/DDBJ whole genome shotgun (WGS) entry which is preliminary data.</text>
</comment>
<evidence type="ECO:0000313" key="2">
    <source>
        <dbReference type="Proteomes" id="UP000604046"/>
    </source>
</evidence>
<name>A0A812R7T0_9DINO</name>
<dbReference type="Proteomes" id="UP000604046">
    <property type="component" value="Unassembled WGS sequence"/>
</dbReference>
<dbReference type="EMBL" id="CAJNDS010002310">
    <property type="protein sequence ID" value="CAE7424757.1"/>
    <property type="molecule type" value="Genomic_DNA"/>
</dbReference>
<accession>A0A812R7T0</accession>
<sequence length="119" mass="13212">MCRKLQRTDPKLIHEKVSPSETVLEGRVQVQPLTYILKPFTLPDEAPTGALICESAAAVAVGDLAANTTFEVEVGGKVTMSRPEPELDERFESKSDQVELDRGFDLEKSYTFKMPIKSL</sequence>
<evidence type="ECO:0000313" key="1">
    <source>
        <dbReference type="EMBL" id="CAE7424757.1"/>
    </source>
</evidence>
<reference evidence="1" key="1">
    <citation type="submission" date="2021-02" db="EMBL/GenBank/DDBJ databases">
        <authorList>
            <person name="Dougan E. K."/>
            <person name="Rhodes N."/>
            <person name="Thang M."/>
            <person name="Chan C."/>
        </authorList>
    </citation>
    <scope>NUCLEOTIDE SEQUENCE</scope>
</reference>
<keyword evidence="2" id="KW-1185">Reference proteome</keyword>
<dbReference type="AlphaFoldDB" id="A0A812R7T0"/>
<proteinExistence type="predicted"/>
<gene>
    <name evidence="1" type="primary">MAP3K2</name>
    <name evidence="1" type="ORF">SNAT2548_LOCUS23113</name>
</gene>
<protein>
    <submittedName>
        <fullName evidence="1">MAP3K2 protein</fullName>
    </submittedName>
</protein>